<dbReference type="SUPFAM" id="SSF51366">
    <property type="entry name" value="Ribulose-phoshate binding barrel"/>
    <property type="match status" value="1"/>
</dbReference>
<dbReference type="GO" id="GO:0006508">
    <property type="term" value="P:proteolysis"/>
    <property type="evidence" value="ECO:0007669"/>
    <property type="project" value="InterPro"/>
</dbReference>
<evidence type="ECO:0000256" key="12">
    <source>
        <dbReference type="RuleBase" id="RU364022"/>
    </source>
</evidence>
<dbReference type="GO" id="GO:0003949">
    <property type="term" value="F:1-(5-phosphoribosyl)-5-[(5-phosphoribosylamino)methylideneamino]imidazole-4-carboxamide isomerase activity"/>
    <property type="evidence" value="ECO:0007669"/>
    <property type="project" value="UniProtKB-EC"/>
</dbReference>
<dbReference type="InterPro" id="IPR011060">
    <property type="entry name" value="RibuloseP-bd_barrel"/>
</dbReference>
<dbReference type="FunFam" id="3.20.20.70:FF:000110">
    <property type="entry name" value="1-(5-phosphoribosyl)-5-[(5-phosphoribosylamino)methylideneamino] imidazole-4-carboxamide isomerase, chloroplastic"/>
    <property type="match status" value="1"/>
</dbReference>
<dbReference type="EMBL" id="CVQH01024749">
    <property type="protein sequence ID" value="CRK37376.1"/>
    <property type="molecule type" value="Genomic_DNA"/>
</dbReference>
<evidence type="ECO:0000256" key="4">
    <source>
        <dbReference type="ARBA" id="ARBA00012550"/>
    </source>
</evidence>
<accession>A0A0G4MSZ3</accession>
<dbReference type="PANTHER" id="PTHR43090:SF2">
    <property type="entry name" value="1-(5-PHOSPHORIBOSYL)-5-[(5-PHOSPHORIBOSYLAMINO)METHYLIDENEAMINO] IMIDAZOLE-4-CARBOXAMIDE ISOMERASE"/>
    <property type="match status" value="1"/>
</dbReference>
<dbReference type="InterPro" id="IPR006062">
    <property type="entry name" value="His_biosynth"/>
</dbReference>
<dbReference type="EC" id="5.3.1.16" evidence="4 12"/>
<comment type="pathway">
    <text evidence="2 12">Amino-acid biosynthesis; L-histidine biosynthesis; L-histidine from 5-phospho-alpha-D-ribose 1-diphosphate: step 4/9.</text>
</comment>
<dbReference type="GO" id="GO:0005737">
    <property type="term" value="C:cytoplasm"/>
    <property type="evidence" value="ECO:0007669"/>
    <property type="project" value="UniProtKB-SubCell"/>
</dbReference>
<keyword evidence="6 11" id="KW-0028">Amino-acid biosynthesis</keyword>
<dbReference type="UniPathway" id="UPA00031">
    <property type="reaction ID" value="UER00009"/>
</dbReference>
<dbReference type="Pfam" id="PF00977">
    <property type="entry name" value="His_biosynth"/>
    <property type="match status" value="1"/>
</dbReference>
<dbReference type="InterPro" id="IPR011858">
    <property type="entry name" value="His6/HISN3"/>
</dbReference>
<dbReference type="GO" id="GO:0004190">
    <property type="term" value="F:aspartic-type endopeptidase activity"/>
    <property type="evidence" value="ECO:0007669"/>
    <property type="project" value="InterPro"/>
</dbReference>
<dbReference type="PANTHER" id="PTHR43090">
    <property type="entry name" value="1-(5-PHOSPHORIBOSYL)-5-[(5-PHOSPHORIBOSYLAMINO)METHYLIDENEAMINO] IMIDAZOLE-4-CARBOXAMIDE ISOMERASE"/>
    <property type="match status" value="1"/>
</dbReference>
<dbReference type="AlphaFoldDB" id="A0A0G4MSZ3"/>
<evidence type="ECO:0000256" key="7">
    <source>
        <dbReference type="ARBA" id="ARBA00023102"/>
    </source>
</evidence>
<organism evidence="14 15">
    <name type="scientific">Verticillium longisporum</name>
    <name type="common">Verticillium dahliae var. longisporum</name>
    <dbReference type="NCBI Taxonomy" id="100787"/>
    <lineage>
        <taxon>Eukaryota</taxon>
        <taxon>Fungi</taxon>
        <taxon>Dikarya</taxon>
        <taxon>Ascomycota</taxon>
        <taxon>Pezizomycotina</taxon>
        <taxon>Sordariomycetes</taxon>
        <taxon>Hypocreomycetidae</taxon>
        <taxon>Glomerellales</taxon>
        <taxon>Plectosphaerellaceae</taxon>
        <taxon>Verticillium</taxon>
    </lineage>
</organism>
<evidence type="ECO:0000313" key="14">
    <source>
        <dbReference type="EMBL" id="CRK37376.1"/>
    </source>
</evidence>
<evidence type="ECO:0000256" key="1">
    <source>
        <dbReference type="ARBA" id="ARBA00000901"/>
    </source>
</evidence>
<evidence type="ECO:0000313" key="15">
    <source>
        <dbReference type="Proteomes" id="UP000044602"/>
    </source>
</evidence>
<dbReference type="NCBIfam" id="TIGR02129">
    <property type="entry name" value="hisA_euk"/>
    <property type="match status" value="1"/>
</dbReference>
<comment type="similarity">
    <text evidence="3 11">Belongs to the HisA/HisF family.</text>
</comment>
<dbReference type="InterPro" id="IPR044524">
    <property type="entry name" value="Isoase_HisA-like"/>
</dbReference>
<evidence type="ECO:0000256" key="11">
    <source>
        <dbReference type="RuleBase" id="RU003657"/>
    </source>
</evidence>
<dbReference type="Proteomes" id="UP000044602">
    <property type="component" value="Unassembled WGS sequence"/>
</dbReference>
<name>A0A0G4MSZ3_VERLO</name>
<dbReference type="InterPro" id="IPR013785">
    <property type="entry name" value="Aldolase_TIM"/>
</dbReference>
<dbReference type="InterPro" id="IPR001995">
    <property type="entry name" value="Peptidase_A2_cat"/>
</dbReference>
<evidence type="ECO:0000256" key="3">
    <source>
        <dbReference type="ARBA" id="ARBA00009667"/>
    </source>
</evidence>
<protein>
    <recommendedName>
        <fullName evidence="5 12">1-(5-phosphoribosyl)-5-[(5-phosphoribosylamino)methylideneamino] imidazole-4-carboxamide isomerase</fullName>
        <ecNumber evidence="4 12">5.3.1.16</ecNumber>
    </recommendedName>
    <alternativeName>
        <fullName evidence="10 12">5-proFAR isomerase</fullName>
    </alternativeName>
    <alternativeName>
        <fullName evidence="9 12">Phosphoribosylformimino-5-aminoimidazole carboxamide ribotide isomerase</fullName>
    </alternativeName>
</protein>
<dbReference type="Gene3D" id="3.20.20.70">
    <property type="entry name" value="Aldolase class I"/>
    <property type="match status" value="1"/>
</dbReference>
<feature type="domain" description="Peptidase A2" evidence="13">
    <location>
        <begin position="90"/>
        <end position="127"/>
    </location>
</feature>
<dbReference type="STRING" id="100787.A0A0G4MSZ3"/>
<proteinExistence type="inferred from homology"/>
<evidence type="ECO:0000256" key="9">
    <source>
        <dbReference type="ARBA" id="ARBA00030547"/>
    </source>
</evidence>
<keyword evidence="7 11" id="KW-0368">Histidine biosynthesis</keyword>
<evidence type="ECO:0000256" key="8">
    <source>
        <dbReference type="ARBA" id="ARBA00023235"/>
    </source>
</evidence>
<evidence type="ECO:0000259" key="13">
    <source>
        <dbReference type="PROSITE" id="PS50175"/>
    </source>
</evidence>
<gene>
    <name evidence="14" type="ORF">BN1708_001412</name>
</gene>
<comment type="catalytic activity">
    <reaction evidence="1 12">
        <text>1-(5-phospho-beta-D-ribosyl)-5-[(5-phospho-beta-D-ribosylamino)methylideneamino]imidazole-4-carboxamide = 5-[(5-phospho-1-deoxy-D-ribulos-1-ylimino)methylamino]-1-(5-phospho-beta-D-ribosyl)imidazole-4-carboxamide</text>
        <dbReference type="Rhea" id="RHEA:15469"/>
        <dbReference type="ChEBI" id="CHEBI:58435"/>
        <dbReference type="ChEBI" id="CHEBI:58525"/>
        <dbReference type="EC" id="5.3.1.16"/>
    </reaction>
</comment>
<evidence type="ECO:0000256" key="10">
    <source>
        <dbReference type="ARBA" id="ARBA00031376"/>
    </source>
</evidence>
<keyword evidence="15" id="KW-1185">Reference proteome</keyword>
<reference evidence="14 15" key="1">
    <citation type="submission" date="2015-05" db="EMBL/GenBank/DDBJ databases">
        <authorList>
            <person name="Wang D.B."/>
            <person name="Wang M."/>
        </authorList>
    </citation>
    <scope>NUCLEOTIDE SEQUENCE [LARGE SCALE GENOMIC DNA]</scope>
    <source>
        <strain evidence="14">VL1</strain>
    </source>
</reference>
<dbReference type="GO" id="GO:0000162">
    <property type="term" value="P:L-tryptophan biosynthetic process"/>
    <property type="evidence" value="ECO:0007669"/>
    <property type="project" value="TreeGrafter"/>
</dbReference>
<evidence type="ECO:0000256" key="6">
    <source>
        <dbReference type="ARBA" id="ARBA00022605"/>
    </source>
</evidence>
<sequence length="262" mass="28667">MTRFRPCIDLHAGQVQQIVGGTLDSTTTALQTNFVSPHPPAHFAKLYRDHDLTGAHVIMLGPGNDVAAKESLKAWPGALQVGGGINDKNAKEWIDAGADKVIITSFLFPEGKYSQERLDAVLQALGGDKERLVIDLSCRRRGDDRWFVAMNKWQTITDMEVNAESIRQLEPYCSEFLIHAADNEGLQKGVDEKLAQRLAEWASIPVTYAGGGRHLEDLDAVKRLSGGKVDLTIGSALDCFGGNGVKLEECVQWNRQQPESGA</sequence>
<evidence type="ECO:0000256" key="5">
    <source>
        <dbReference type="ARBA" id="ARBA00018464"/>
    </source>
</evidence>
<dbReference type="CDD" id="cd04723">
    <property type="entry name" value="HisA_HisF"/>
    <property type="match status" value="1"/>
</dbReference>
<comment type="subcellular location">
    <subcellularLocation>
        <location evidence="12">Cytoplasm</location>
    </subcellularLocation>
</comment>
<keyword evidence="8 12" id="KW-0413">Isomerase</keyword>
<dbReference type="GO" id="GO:0000105">
    <property type="term" value="P:L-histidine biosynthetic process"/>
    <property type="evidence" value="ECO:0007669"/>
    <property type="project" value="UniProtKB-UniPathway"/>
</dbReference>
<dbReference type="PROSITE" id="PS50175">
    <property type="entry name" value="ASP_PROT_RETROV"/>
    <property type="match status" value="1"/>
</dbReference>
<evidence type="ECO:0000256" key="2">
    <source>
        <dbReference type="ARBA" id="ARBA00005133"/>
    </source>
</evidence>
<keyword evidence="12" id="KW-0963">Cytoplasm</keyword>